<name>A0ABN2UQI4_9MICO</name>
<accession>A0ABN2UQI4</accession>
<evidence type="ECO:0000313" key="3">
    <source>
        <dbReference type="Proteomes" id="UP001501196"/>
    </source>
</evidence>
<dbReference type="RefSeq" id="WP_344376096.1">
    <property type="nucleotide sequence ID" value="NZ_BAAAPW010000005.1"/>
</dbReference>
<keyword evidence="3" id="KW-1185">Reference proteome</keyword>
<reference evidence="2 3" key="1">
    <citation type="journal article" date="2019" name="Int. J. Syst. Evol. Microbiol.">
        <title>The Global Catalogue of Microorganisms (GCM) 10K type strain sequencing project: providing services to taxonomists for standard genome sequencing and annotation.</title>
        <authorList>
            <consortium name="The Broad Institute Genomics Platform"/>
            <consortium name="The Broad Institute Genome Sequencing Center for Infectious Disease"/>
            <person name="Wu L."/>
            <person name="Ma J."/>
        </authorList>
    </citation>
    <scope>NUCLEOTIDE SEQUENCE [LARGE SCALE GENOMIC DNA]</scope>
    <source>
        <strain evidence="2 3">JCM 15672</strain>
    </source>
</reference>
<evidence type="ECO:0000256" key="1">
    <source>
        <dbReference type="SAM" id="SignalP"/>
    </source>
</evidence>
<organism evidence="2 3">
    <name type="scientific">Agromyces tropicus</name>
    <dbReference type="NCBI Taxonomy" id="555371"/>
    <lineage>
        <taxon>Bacteria</taxon>
        <taxon>Bacillati</taxon>
        <taxon>Actinomycetota</taxon>
        <taxon>Actinomycetes</taxon>
        <taxon>Micrococcales</taxon>
        <taxon>Microbacteriaceae</taxon>
        <taxon>Agromyces</taxon>
    </lineage>
</organism>
<proteinExistence type="predicted"/>
<protein>
    <submittedName>
        <fullName evidence="2">Uncharacterized protein</fullName>
    </submittedName>
</protein>
<evidence type="ECO:0000313" key="2">
    <source>
        <dbReference type="EMBL" id="GAA2041711.1"/>
    </source>
</evidence>
<feature type="signal peptide" evidence="1">
    <location>
        <begin position="1"/>
        <end position="22"/>
    </location>
</feature>
<comment type="caution">
    <text evidence="2">The sequence shown here is derived from an EMBL/GenBank/DDBJ whole genome shotgun (WGS) entry which is preliminary data.</text>
</comment>
<dbReference type="EMBL" id="BAAAPW010000005">
    <property type="protein sequence ID" value="GAA2041711.1"/>
    <property type="molecule type" value="Genomic_DNA"/>
</dbReference>
<gene>
    <name evidence="2" type="ORF">GCM10009819_29730</name>
</gene>
<dbReference type="Proteomes" id="UP001501196">
    <property type="component" value="Unassembled WGS sequence"/>
</dbReference>
<sequence length="156" mass="16690">MTTRALFAVLAAAVLTAVPVGAASANTDQVEQFRFVGVDDDFSAELTDLCGIPLTVTVDAHETHLFFEDRGQFSIHYTAVITGGANVIQLAENFVETDTDESVTWVGVPFHVLDAEGRTLIRDAGYASFAFEDGMVTLHGPHPGFYGFDICGALMG</sequence>
<feature type="chain" id="PRO_5045556098" evidence="1">
    <location>
        <begin position="23"/>
        <end position="156"/>
    </location>
</feature>
<keyword evidence="1" id="KW-0732">Signal</keyword>